<feature type="region of interest" description="Disordered" evidence="1">
    <location>
        <begin position="1"/>
        <end position="40"/>
    </location>
</feature>
<dbReference type="Proteomes" id="UP001270362">
    <property type="component" value="Unassembled WGS sequence"/>
</dbReference>
<dbReference type="EMBL" id="JAULSO010000001">
    <property type="protein sequence ID" value="KAK3692151.1"/>
    <property type="molecule type" value="Genomic_DNA"/>
</dbReference>
<proteinExistence type="predicted"/>
<organism evidence="2 3">
    <name type="scientific">Podospora appendiculata</name>
    <dbReference type="NCBI Taxonomy" id="314037"/>
    <lineage>
        <taxon>Eukaryota</taxon>
        <taxon>Fungi</taxon>
        <taxon>Dikarya</taxon>
        <taxon>Ascomycota</taxon>
        <taxon>Pezizomycotina</taxon>
        <taxon>Sordariomycetes</taxon>
        <taxon>Sordariomycetidae</taxon>
        <taxon>Sordariales</taxon>
        <taxon>Podosporaceae</taxon>
        <taxon>Podospora</taxon>
    </lineage>
</organism>
<name>A0AAE0XF40_9PEZI</name>
<accession>A0AAE0XF40</accession>
<feature type="region of interest" description="Disordered" evidence="1">
    <location>
        <begin position="80"/>
        <end position="131"/>
    </location>
</feature>
<keyword evidence="3" id="KW-1185">Reference proteome</keyword>
<evidence type="ECO:0000313" key="2">
    <source>
        <dbReference type="EMBL" id="KAK3692151.1"/>
    </source>
</evidence>
<feature type="compositionally biased region" description="Basic and acidic residues" evidence="1">
    <location>
        <begin position="100"/>
        <end position="117"/>
    </location>
</feature>
<gene>
    <name evidence="2" type="ORF">B0T22DRAFT_5498</name>
</gene>
<protein>
    <submittedName>
        <fullName evidence="2">Uncharacterized protein</fullName>
    </submittedName>
</protein>
<sequence length="894" mass="98316">MELQTKDTPRQRSNSTAESAVFSLPEASTSASVPILKFPRPQGNKYLATWVSNSSPDILQPPMMSDAGSLADSAYEIINSTDSESQDGRLTESTGSLEAARPDDVHSLDGSENHYDSETDDDESVHSSRASSIRYADEALENPSTQLSTNNFQYGLAAQGSDEILQSIEFQEEDNNGAAYLGKISVKHAIRELAEEETATVAALLDISEPPKRLVATIRQTMSHAYLSTKEPLRLLYVGSPEARKPIVLKVSNALWASPKIDAGGEDGFNRDGVYNIVPISSFGPAPELELMEASNYQIKVEHCTDAEAVIHEGLSFIDDTMYSIIVDHETKFTSFFSPTGSVVQPRWTLPHIAIFYCANDDDDKAQLTRRAAWKFMNRHDVPSIFICESQSFLKSPDVYWTDLVNPHAVHMCLESRDPEKRIEPHRFPIDLASFTNIDARQMNRNLAYLTGLSEPLESSPALEGVESKPNKRLIERFDETKRWAQNLSGAQVIEAVENNRWAMAFVVPLLMSLLASLWLTAFGGGQLAAGPLSTQRAPFSGDLGRSTATCASPNTPTSRAASTSTTTVVINITSTKTVQISHAQPSVSSLAAALSYAGFHSERPAVGPETKKTRCSAHIQSPTEILVALSSGSKASWLAKGAIDIDVHRGEELIKTKLSSVDEGILVELSPKDAYGAFNVTVITTRKPKINETFEVDFGRPGMVETFEAGLILLQDIAKDTYVPAAAGIAKLRGGALSVFEHVLDAGKTVHSQAGETVNRVKHSLIPSKMVHFIKETRKNLSPKIKSTNEIRGDVHFGILRAQISSKLWWLRVRGKMQEYADYERNATRYLTEQHALLTQGRLVLNQEAQETMAKEDGCGWFMTKHQCSQKSNDAKSPDSVKLDSRWRKKIVG</sequence>
<feature type="compositionally biased region" description="Basic and acidic residues" evidence="1">
    <location>
        <begin position="1"/>
        <end position="10"/>
    </location>
</feature>
<dbReference type="AlphaFoldDB" id="A0AAE0XF40"/>
<reference evidence="2" key="1">
    <citation type="journal article" date="2023" name="Mol. Phylogenet. Evol.">
        <title>Genome-scale phylogeny and comparative genomics of the fungal order Sordariales.</title>
        <authorList>
            <person name="Hensen N."/>
            <person name="Bonometti L."/>
            <person name="Westerberg I."/>
            <person name="Brannstrom I.O."/>
            <person name="Guillou S."/>
            <person name="Cros-Aarteil S."/>
            <person name="Calhoun S."/>
            <person name="Haridas S."/>
            <person name="Kuo A."/>
            <person name="Mondo S."/>
            <person name="Pangilinan J."/>
            <person name="Riley R."/>
            <person name="LaButti K."/>
            <person name="Andreopoulos B."/>
            <person name="Lipzen A."/>
            <person name="Chen C."/>
            <person name="Yan M."/>
            <person name="Daum C."/>
            <person name="Ng V."/>
            <person name="Clum A."/>
            <person name="Steindorff A."/>
            <person name="Ohm R.A."/>
            <person name="Martin F."/>
            <person name="Silar P."/>
            <person name="Natvig D.O."/>
            <person name="Lalanne C."/>
            <person name="Gautier V."/>
            <person name="Ament-Velasquez S.L."/>
            <person name="Kruys A."/>
            <person name="Hutchinson M.I."/>
            <person name="Powell A.J."/>
            <person name="Barry K."/>
            <person name="Miller A.N."/>
            <person name="Grigoriev I.V."/>
            <person name="Debuchy R."/>
            <person name="Gladieux P."/>
            <person name="Hiltunen Thoren M."/>
            <person name="Johannesson H."/>
        </authorList>
    </citation>
    <scope>NUCLEOTIDE SEQUENCE</scope>
    <source>
        <strain evidence="2">CBS 314.62</strain>
    </source>
</reference>
<evidence type="ECO:0000313" key="3">
    <source>
        <dbReference type="Proteomes" id="UP001270362"/>
    </source>
</evidence>
<comment type="caution">
    <text evidence="2">The sequence shown here is derived from an EMBL/GenBank/DDBJ whole genome shotgun (WGS) entry which is preliminary data.</text>
</comment>
<evidence type="ECO:0000256" key="1">
    <source>
        <dbReference type="SAM" id="MobiDB-lite"/>
    </source>
</evidence>
<reference evidence="2" key="2">
    <citation type="submission" date="2023-06" db="EMBL/GenBank/DDBJ databases">
        <authorList>
            <consortium name="Lawrence Berkeley National Laboratory"/>
            <person name="Haridas S."/>
            <person name="Hensen N."/>
            <person name="Bonometti L."/>
            <person name="Westerberg I."/>
            <person name="Brannstrom I.O."/>
            <person name="Guillou S."/>
            <person name="Cros-Aarteil S."/>
            <person name="Calhoun S."/>
            <person name="Kuo A."/>
            <person name="Mondo S."/>
            <person name="Pangilinan J."/>
            <person name="Riley R."/>
            <person name="Labutti K."/>
            <person name="Andreopoulos B."/>
            <person name="Lipzen A."/>
            <person name="Chen C."/>
            <person name="Yanf M."/>
            <person name="Daum C."/>
            <person name="Ng V."/>
            <person name="Clum A."/>
            <person name="Steindorff A."/>
            <person name="Ohm R."/>
            <person name="Martin F."/>
            <person name="Silar P."/>
            <person name="Natvig D."/>
            <person name="Lalanne C."/>
            <person name="Gautier V."/>
            <person name="Ament-Velasquez S.L."/>
            <person name="Kruys A."/>
            <person name="Hutchinson M.I."/>
            <person name="Powell A.J."/>
            <person name="Barry K."/>
            <person name="Miller A.N."/>
            <person name="Grigoriev I.V."/>
            <person name="Debuchy R."/>
            <person name="Gladieux P."/>
            <person name="Thoren M.H."/>
            <person name="Johannesson H."/>
        </authorList>
    </citation>
    <scope>NUCLEOTIDE SEQUENCE</scope>
    <source>
        <strain evidence="2">CBS 314.62</strain>
    </source>
</reference>